<name>A0A345UBN1_9FLOR</name>
<geneLocation type="mitochondrion" evidence="2"/>
<reference evidence="2" key="1">
    <citation type="submission" date="2018-05" db="EMBL/GenBank/DDBJ databases">
        <title>Organellar genomes of Gracilariaceae.</title>
        <authorList>
            <person name="Iha C."/>
            <person name="Oliveira M.C."/>
        </authorList>
    </citation>
    <scope>NUCLEOTIDE SEQUENCE</scope>
</reference>
<sequence length="77" mass="9481">MKKNFYRARSRKIKKRYFQQKNLHFIKNLAYLKYNLFSFFIQKENIKLNRKVLAELITTEVGSMFSLSMWNIYLYTA</sequence>
<protein>
    <submittedName>
        <fullName evidence="2">Ribosomal protein L20</fullName>
    </submittedName>
</protein>
<gene>
    <name evidence="2" type="primary">rpl20</name>
</gene>
<dbReference type="InterPro" id="IPR035566">
    <property type="entry name" value="Ribosomal_protein_bL20_C"/>
</dbReference>
<dbReference type="RefSeq" id="YP_009511940.1">
    <property type="nucleotide sequence ID" value="NC_039152.1"/>
</dbReference>
<keyword evidence="2" id="KW-0689">Ribosomal protein</keyword>
<accession>A0A345UBN1</accession>
<proteinExistence type="predicted"/>
<dbReference type="Gene3D" id="1.10.1900.20">
    <property type="entry name" value="Ribosomal protein L20"/>
    <property type="match status" value="1"/>
</dbReference>
<dbReference type="SUPFAM" id="SSF74731">
    <property type="entry name" value="Ribosomal protein L20"/>
    <property type="match status" value="1"/>
</dbReference>
<evidence type="ECO:0000313" key="2">
    <source>
        <dbReference type="EMBL" id="AXI97867.1"/>
    </source>
</evidence>
<dbReference type="EMBL" id="MH396025">
    <property type="protein sequence ID" value="AXI97867.1"/>
    <property type="molecule type" value="Genomic_DNA"/>
</dbReference>
<keyword evidence="1" id="KW-0812">Transmembrane</keyword>
<keyword evidence="1" id="KW-0472">Membrane</keyword>
<dbReference type="AlphaFoldDB" id="A0A345UBN1"/>
<keyword evidence="2" id="KW-0496">Mitochondrion</keyword>
<dbReference type="GO" id="GO:0005840">
    <property type="term" value="C:ribosome"/>
    <property type="evidence" value="ECO:0007669"/>
    <property type="project" value="UniProtKB-KW"/>
</dbReference>
<keyword evidence="1" id="KW-1133">Transmembrane helix</keyword>
<organism evidence="2">
    <name type="scientific">Melanthalia intermedia</name>
    <dbReference type="NCBI Taxonomy" id="172989"/>
    <lineage>
        <taxon>Eukaryota</taxon>
        <taxon>Rhodophyta</taxon>
        <taxon>Florideophyceae</taxon>
        <taxon>Rhodymeniophycidae</taxon>
        <taxon>Gracilariales</taxon>
        <taxon>Gracilariaceae</taxon>
        <taxon>Melanthalia</taxon>
    </lineage>
</organism>
<evidence type="ECO:0000256" key="1">
    <source>
        <dbReference type="SAM" id="Phobius"/>
    </source>
</evidence>
<feature type="transmembrane region" description="Helical" evidence="1">
    <location>
        <begin position="52"/>
        <end position="73"/>
    </location>
</feature>
<keyword evidence="2" id="KW-0687">Ribonucleoprotein</keyword>
<dbReference type="GeneID" id="37624726"/>